<evidence type="ECO:0000313" key="1">
    <source>
        <dbReference type="EMBL" id="NGQ90305.1"/>
    </source>
</evidence>
<dbReference type="Proteomes" id="UP000474758">
    <property type="component" value="Unassembled WGS sequence"/>
</dbReference>
<dbReference type="AlphaFoldDB" id="A0A6M1U2J7"/>
<comment type="caution">
    <text evidence="1">The sequence shown here is derived from an EMBL/GenBank/DDBJ whole genome shotgun (WGS) entry which is preliminary data.</text>
</comment>
<keyword evidence="2" id="KW-1185">Reference proteome</keyword>
<proteinExistence type="predicted"/>
<gene>
    <name evidence="1" type="ORF">G5V65_05305</name>
</gene>
<name>A0A6M1U2J7_9RHOB</name>
<dbReference type="RefSeq" id="WP_165047630.1">
    <property type="nucleotide sequence ID" value="NZ_JAALFE010000004.1"/>
</dbReference>
<reference evidence="1 2" key="1">
    <citation type="submission" date="2020-02" db="EMBL/GenBank/DDBJ databases">
        <title>Rhodobacter translucens sp. nov., a novel bacterium isolated from activated sludge.</title>
        <authorList>
            <person name="Liu J."/>
        </authorList>
    </citation>
    <scope>NUCLEOTIDE SEQUENCE [LARGE SCALE GENOMIC DNA]</scope>
    <source>
        <strain evidence="1 2">HX-7-19</strain>
    </source>
</reference>
<evidence type="ECO:0000313" key="2">
    <source>
        <dbReference type="Proteomes" id="UP000474758"/>
    </source>
</evidence>
<protein>
    <submittedName>
        <fullName evidence="1">Uncharacterized protein</fullName>
    </submittedName>
</protein>
<sequence length="159" mass="16855">MSAPSRRPVILVNDAALLSPQVRALDADSCTVIVAGSRVVGMTLAELALPGAQMIWTDFRQSRALGHLHQEIDANGGLDHLILAADGSQAETVFSVMCAILCLLPALRRPGKARISLDLDDGPAVAGLKEFLSRLAPRLNRQNISLCLNIRQTIAAGAP</sequence>
<accession>A0A6M1U2J7</accession>
<organism evidence="1 2">
    <name type="scientific">Paragemmobacter kunshanensis</name>
    <dbReference type="NCBI Taxonomy" id="2583234"/>
    <lineage>
        <taxon>Bacteria</taxon>
        <taxon>Pseudomonadati</taxon>
        <taxon>Pseudomonadota</taxon>
        <taxon>Alphaproteobacteria</taxon>
        <taxon>Rhodobacterales</taxon>
        <taxon>Paracoccaceae</taxon>
        <taxon>Paragemmobacter</taxon>
    </lineage>
</organism>
<dbReference type="EMBL" id="JAALFE010000004">
    <property type="protein sequence ID" value="NGQ90305.1"/>
    <property type="molecule type" value="Genomic_DNA"/>
</dbReference>